<evidence type="ECO:0000256" key="5">
    <source>
        <dbReference type="ARBA" id="ARBA00022801"/>
    </source>
</evidence>
<keyword evidence="5" id="KW-0378">Hydrolase</keyword>
<evidence type="ECO:0000313" key="10">
    <source>
        <dbReference type="EMBL" id="CAB4940252.1"/>
    </source>
</evidence>
<evidence type="ECO:0000256" key="4">
    <source>
        <dbReference type="ARBA" id="ARBA00022729"/>
    </source>
</evidence>
<evidence type="ECO:0000259" key="9">
    <source>
        <dbReference type="PROSITE" id="PS50853"/>
    </source>
</evidence>
<gene>
    <name evidence="10" type="ORF">UFOPK3773_00810</name>
</gene>
<dbReference type="Pfam" id="PF01447">
    <property type="entry name" value="Peptidase_M4"/>
    <property type="match status" value="1"/>
</dbReference>
<dbReference type="CDD" id="cd09597">
    <property type="entry name" value="M4_TLP"/>
    <property type="match status" value="1"/>
</dbReference>
<dbReference type="EMBL" id="CAFBNF010000069">
    <property type="protein sequence ID" value="CAB4940252.1"/>
    <property type="molecule type" value="Genomic_DNA"/>
</dbReference>
<dbReference type="GO" id="GO:0004222">
    <property type="term" value="F:metalloendopeptidase activity"/>
    <property type="evidence" value="ECO:0007669"/>
    <property type="project" value="InterPro"/>
</dbReference>
<dbReference type="InterPro" id="IPR001570">
    <property type="entry name" value="Peptidase_M4_C_domain"/>
</dbReference>
<dbReference type="PANTHER" id="PTHR33794">
    <property type="entry name" value="BACILLOLYSIN"/>
    <property type="match status" value="1"/>
</dbReference>
<reference evidence="10" key="1">
    <citation type="submission" date="2020-05" db="EMBL/GenBank/DDBJ databases">
        <authorList>
            <person name="Chiriac C."/>
            <person name="Salcher M."/>
            <person name="Ghai R."/>
            <person name="Kavagutti S V."/>
        </authorList>
    </citation>
    <scope>NUCLEOTIDE SEQUENCE</scope>
</reference>
<keyword evidence="7" id="KW-0482">Metalloprotease</keyword>
<dbReference type="InterPro" id="IPR011096">
    <property type="entry name" value="FTP_domain"/>
</dbReference>
<keyword evidence="4" id="KW-0732">Signal</keyword>
<dbReference type="Pfam" id="PF07504">
    <property type="entry name" value="FTP"/>
    <property type="match status" value="1"/>
</dbReference>
<dbReference type="PROSITE" id="PS50853">
    <property type="entry name" value="FN3"/>
    <property type="match status" value="1"/>
</dbReference>
<dbReference type="AlphaFoldDB" id="A0A6J7JD51"/>
<dbReference type="InterPro" id="IPR003961">
    <property type="entry name" value="FN3_dom"/>
</dbReference>
<accession>A0A6J7JD51</accession>
<evidence type="ECO:0000256" key="3">
    <source>
        <dbReference type="ARBA" id="ARBA00022723"/>
    </source>
</evidence>
<dbReference type="Gene3D" id="1.10.390.10">
    <property type="entry name" value="Neutral Protease Domain 2"/>
    <property type="match status" value="1"/>
</dbReference>
<dbReference type="Gene3D" id="3.10.170.10">
    <property type="match status" value="1"/>
</dbReference>
<dbReference type="Pfam" id="PF02868">
    <property type="entry name" value="Peptidase_M4_C"/>
    <property type="match status" value="1"/>
</dbReference>
<dbReference type="InterPro" id="IPR036116">
    <property type="entry name" value="FN3_sf"/>
</dbReference>
<feature type="region of interest" description="Disordered" evidence="8">
    <location>
        <begin position="414"/>
        <end position="436"/>
    </location>
</feature>
<comment type="similarity">
    <text evidence="1">Belongs to the peptidase M4 family.</text>
</comment>
<dbReference type="Gene3D" id="2.60.120.260">
    <property type="entry name" value="Galactose-binding domain-like"/>
    <property type="match status" value="1"/>
</dbReference>
<keyword evidence="3" id="KW-0479">Metal-binding</keyword>
<feature type="domain" description="Fibronectin type-III" evidence="9">
    <location>
        <begin position="765"/>
        <end position="854"/>
    </location>
</feature>
<dbReference type="InterPro" id="IPR027268">
    <property type="entry name" value="Peptidase_M4/M1_CTD_sf"/>
</dbReference>
<dbReference type="SUPFAM" id="SSF55486">
    <property type="entry name" value="Metalloproteases ('zincins'), catalytic domain"/>
    <property type="match status" value="1"/>
</dbReference>
<dbReference type="SUPFAM" id="SSF49265">
    <property type="entry name" value="Fibronectin type III"/>
    <property type="match status" value="1"/>
</dbReference>
<keyword evidence="6" id="KW-0862">Zinc</keyword>
<name>A0A6J7JD51_9ZZZZ</name>
<dbReference type="PANTHER" id="PTHR33794:SF1">
    <property type="entry name" value="BACILLOLYSIN"/>
    <property type="match status" value="1"/>
</dbReference>
<evidence type="ECO:0000256" key="7">
    <source>
        <dbReference type="ARBA" id="ARBA00023049"/>
    </source>
</evidence>
<organism evidence="10">
    <name type="scientific">freshwater metagenome</name>
    <dbReference type="NCBI Taxonomy" id="449393"/>
    <lineage>
        <taxon>unclassified sequences</taxon>
        <taxon>metagenomes</taxon>
        <taxon>ecological metagenomes</taxon>
    </lineage>
</organism>
<keyword evidence="2" id="KW-0645">Protease</keyword>
<dbReference type="Gene3D" id="2.60.40.10">
    <property type="entry name" value="Immunoglobulins"/>
    <property type="match status" value="1"/>
</dbReference>
<evidence type="ECO:0000256" key="6">
    <source>
        <dbReference type="ARBA" id="ARBA00022833"/>
    </source>
</evidence>
<dbReference type="Pfam" id="PF00041">
    <property type="entry name" value="fn3"/>
    <property type="match status" value="1"/>
</dbReference>
<dbReference type="GO" id="GO:0006508">
    <property type="term" value="P:proteolysis"/>
    <property type="evidence" value="ECO:0007669"/>
    <property type="project" value="UniProtKB-KW"/>
</dbReference>
<dbReference type="InterPro" id="IPR013783">
    <property type="entry name" value="Ig-like_fold"/>
</dbReference>
<evidence type="ECO:0000256" key="1">
    <source>
        <dbReference type="ARBA" id="ARBA00009388"/>
    </source>
</evidence>
<protein>
    <submittedName>
        <fullName evidence="10">Unannotated protein</fullName>
    </submittedName>
</protein>
<dbReference type="SMART" id="SM00060">
    <property type="entry name" value="FN3"/>
    <property type="match status" value="1"/>
</dbReference>
<dbReference type="GO" id="GO:0046872">
    <property type="term" value="F:metal ion binding"/>
    <property type="evidence" value="ECO:0007669"/>
    <property type="project" value="UniProtKB-KW"/>
</dbReference>
<dbReference type="InterPro" id="IPR050728">
    <property type="entry name" value="Zinc_Metalloprotease_M4"/>
</dbReference>
<dbReference type="PRINTS" id="PR00730">
    <property type="entry name" value="THERMOLYSIN"/>
</dbReference>
<dbReference type="InterPro" id="IPR013856">
    <property type="entry name" value="Peptidase_M4_domain"/>
</dbReference>
<sequence length="854" mass="89098">MLALVVVACALAPVSADAAEGPPPPAHPHPTPAMTRVIDGTRTEITTQPGAPLVVEAGASTTPTEVARDFAASTLASAVPGVDNRPESLIVVGATAASGRVVRLQQTVNGIPILGGETVVSLDAENRVVSATSEGVSARPTSTAAQVDGDRARAVALAHAVSMWGLPQRTLRAPSPELWILDPRLIDAPGPDRPIPVWQTEVTSLTDSSLRRLVLVDATTGKVALSVDQNHAVLNREVCDSGNVPGADEGCTVPVRSEGDPAAADADVDSAYAFAGDTDRFYREVLGRDGIDGAGNSAFGGGLSSTVRYCPADDLGQGCPYENAFWNGAQMVYGQGYAGAQDVVGHELTHGVTQFTSRLFYYHQSGAINESLSDIMGEFVDQWSHTTTAGAGVVDTDTPAVRWLIGEDLPGGAIRSMSNPRRDGPGLDGSTAAPDSVLSGRFVTSEDDSGGVHTNSGVGNKFAFLLTDGGSLNGHAVSGIGLNRAAQIIYSASLLLTSAADYRAFAGALSTACHSLVGSRLTTTDDVIRDTDCLEVDDAIAAVQMGAVRTRAAVPACLSNASPTTLFGDSMEGSARHWASVGTREWFYSQDQNPYLIDMRYATSGTDNLWGNDGNRAGAPGMAMRRGVKLPALSAAAPVSYTVRFNHAYGFWPVAGGPTADGGVVEFSVDGGAHWRGVTQARWARAGGYHGYSGVMAAGTDNPLAGSRAFVGHSAGYLTSRFDISDLAGRSVKLRFRVAQVSKDPGDPGDYGWFIDDVSITSCPALPGPRITAVGPGNRSVAVRWAAVAGASSYQVTSIPDGRTCTTSRTRCTVRELRNGVRYRFRVRALSPGRETGVSLSRRLAVPTARIVPA</sequence>
<evidence type="ECO:0000256" key="8">
    <source>
        <dbReference type="SAM" id="MobiDB-lite"/>
    </source>
</evidence>
<proteinExistence type="inferred from homology"/>
<evidence type="ECO:0000256" key="2">
    <source>
        <dbReference type="ARBA" id="ARBA00022670"/>
    </source>
</evidence>
<dbReference type="InterPro" id="IPR023612">
    <property type="entry name" value="Peptidase_M4"/>
</dbReference>